<dbReference type="AlphaFoldDB" id="A0A6A4GXN6"/>
<feature type="transmembrane region" description="Helical" evidence="1">
    <location>
        <begin position="495"/>
        <end position="522"/>
    </location>
</feature>
<evidence type="ECO:0000313" key="2">
    <source>
        <dbReference type="EMBL" id="KAE9390203.1"/>
    </source>
</evidence>
<evidence type="ECO:0000256" key="1">
    <source>
        <dbReference type="SAM" id="Phobius"/>
    </source>
</evidence>
<reference evidence="2" key="1">
    <citation type="journal article" date="2019" name="Environ. Microbiol.">
        <title>Fungal ecological strategies reflected in gene transcription - a case study of two litter decomposers.</title>
        <authorList>
            <person name="Barbi F."/>
            <person name="Kohler A."/>
            <person name="Barry K."/>
            <person name="Baskaran P."/>
            <person name="Daum C."/>
            <person name="Fauchery L."/>
            <person name="Ihrmark K."/>
            <person name="Kuo A."/>
            <person name="LaButti K."/>
            <person name="Lipzen A."/>
            <person name="Morin E."/>
            <person name="Grigoriev I.V."/>
            <person name="Henrissat B."/>
            <person name="Lindahl B."/>
            <person name="Martin F."/>
        </authorList>
    </citation>
    <scope>NUCLEOTIDE SEQUENCE</scope>
    <source>
        <strain evidence="2">JB14</strain>
    </source>
</reference>
<keyword evidence="1" id="KW-0472">Membrane</keyword>
<organism evidence="2 3">
    <name type="scientific">Gymnopus androsaceus JB14</name>
    <dbReference type="NCBI Taxonomy" id="1447944"/>
    <lineage>
        <taxon>Eukaryota</taxon>
        <taxon>Fungi</taxon>
        <taxon>Dikarya</taxon>
        <taxon>Basidiomycota</taxon>
        <taxon>Agaricomycotina</taxon>
        <taxon>Agaricomycetes</taxon>
        <taxon>Agaricomycetidae</taxon>
        <taxon>Agaricales</taxon>
        <taxon>Marasmiineae</taxon>
        <taxon>Omphalotaceae</taxon>
        <taxon>Gymnopus</taxon>
    </lineage>
</organism>
<gene>
    <name evidence="2" type="ORF">BT96DRAFT_1002484</name>
</gene>
<dbReference type="EMBL" id="ML769666">
    <property type="protein sequence ID" value="KAE9390203.1"/>
    <property type="molecule type" value="Genomic_DNA"/>
</dbReference>
<evidence type="ECO:0008006" key="4">
    <source>
        <dbReference type="Google" id="ProtNLM"/>
    </source>
</evidence>
<evidence type="ECO:0000313" key="3">
    <source>
        <dbReference type="Proteomes" id="UP000799118"/>
    </source>
</evidence>
<dbReference type="OrthoDB" id="3238562at2759"/>
<dbReference type="Proteomes" id="UP000799118">
    <property type="component" value="Unassembled WGS sequence"/>
</dbReference>
<keyword evidence="1" id="KW-1133">Transmembrane helix</keyword>
<keyword evidence="1" id="KW-0812">Transmembrane</keyword>
<protein>
    <recommendedName>
        <fullName evidence="4">WD40 repeat-like protein</fullName>
    </recommendedName>
</protein>
<keyword evidence="3" id="KW-1185">Reference proteome</keyword>
<sequence>MSFPSELESFHHQVDDLHRLFSRNFAKDFLPKLDSESTKCYKLRLRYAKDIFLRPIFSGIKHASAESLIIRDISRITIDVFLAREYLLRAYIYGQTGILIADPGCWDPIDYLDYRKLSCIQGVEADPDLVTYCPTPPLFRMHRPSMITHVQATELLAEVDAATGVQQYCNHDYPYLFYDFDMAIDDGDYGPDYYPLVDERQVQRHYRMVMHNASSRSRYIVKFLVKIRLVKAVPTLIHDFVAPVGFISLNRSGNKMLVCAGEMVNVLKCDKNDWILKARLSCPCVMLKPRGFQEPAIIATGAHFLEDESSCVVAYLHHGLWKYEVETGEGLRHLVKLPSSVYLPFRGATSISPDFSALVAANIRSGLDWYHLPTTRQISKVSTSLEVQDKNANFPLPVQFINKGRAVLMGTNKGNAVIFHSEHGGRMQTLAHGTRKTRITALAYANRDNRPSLVATADFTPGGGTVVRVWAQEGKPGRFAFDLSEVLKAAWNICVLWPLAIAFALITLNVAFMFASLIFWMLPGNWREAIYAWFRMIQVQAQLMSALIIGEEEDRAAASS</sequence>
<proteinExistence type="predicted"/>
<name>A0A6A4GXN6_9AGAR</name>
<accession>A0A6A4GXN6</accession>
<dbReference type="SUPFAM" id="SSF69322">
    <property type="entry name" value="Tricorn protease domain 2"/>
    <property type="match status" value="1"/>
</dbReference>